<dbReference type="GO" id="GO:0005737">
    <property type="term" value="C:cytoplasm"/>
    <property type="evidence" value="ECO:0007669"/>
    <property type="project" value="TreeGrafter"/>
</dbReference>
<dbReference type="GO" id="GO:0004674">
    <property type="term" value="F:protein serine/threonine kinase activity"/>
    <property type="evidence" value="ECO:0007669"/>
    <property type="project" value="UniProtKB-KW"/>
</dbReference>
<dbReference type="GO" id="GO:0003714">
    <property type="term" value="F:transcription corepressor activity"/>
    <property type="evidence" value="ECO:0007669"/>
    <property type="project" value="TreeGrafter"/>
</dbReference>
<dbReference type="GO" id="GO:0003713">
    <property type="term" value="F:transcription coactivator activity"/>
    <property type="evidence" value="ECO:0007669"/>
    <property type="project" value="TreeGrafter"/>
</dbReference>
<dbReference type="GO" id="GO:0007224">
    <property type="term" value="P:smoothened signaling pathway"/>
    <property type="evidence" value="ECO:0007669"/>
    <property type="project" value="TreeGrafter"/>
</dbReference>
<dbReference type="AlphaFoldDB" id="A0A8C6LA82"/>
<dbReference type="GO" id="GO:0042771">
    <property type="term" value="P:intrinsic apoptotic signaling pathway in response to DNA damage by p53 class mediator"/>
    <property type="evidence" value="ECO:0007669"/>
    <property type="project" value="TreeGrafter"/>
</dbReference>
<evidence type="ECO:0000313" key="9">
    <source>
        <dbReference type="Ensembl" id="ENSNFUP00015015892.1"/>
    </source>
</evidence>
<accession>A0A8C6LA82</accession>
<dbReference type="SUPFAM" id="SSF56112">
    <property type="entry name" value="Protein kinase-like (PK-like)"/>
    <property type="match status" value="1"/>
</dbReference>
<dbReference type="GO" id="GO:0046332">
    <property type="term" value="F:SMAD binding"/>
    <property type="evidence" value="ECO:0007669"/>
    <property type="project" value="TreeGrafter"/>
</dbReference>
<dbReference type="Pfam" id="PF00069">
    <property type="entry name" value="Pkinase"/>
    <property type="match status" value="1"/>
</dbReference>
<dbReference type="Proteomes" id="UP000694548">
    <property type="component" value="Chromosome sgr14"/>
</dbReference>
<dbReference type="PROSITE" id="PS00107">
    <property type="entry name" value="PROTEIN_KINASE_ATP"/>
    <property type="match status" value="1"/>
</dbReference>
<dbReference type="InterPro" id="IPR017441">
    <property type="entry name" value="Protein_kinase_ATP_BS"/>
</dbReference>
<name>A0A8C6LA82_NOTFU</name>
<dbReference type="InterPro" id="IPR050494">
    <property type="entry name" value="Ser_Thr_dual-spec_kinase"/>
</dbReference>
<keyword evidence="5 6" id="KW-0067">ATP-binding</keyword>
<evidence type="ECO:0000313" key="10">
    <source>
        <dbReference type="Proteomes" id="UP000694548"/>
    </source>
</evidence>
<evidence type="ECO:0000256" key="2">
    <source>
        <dbReference type="ARBA" id="ARBA00022679"/>
    </source>
</evidence>
<dbReference type="SMART" id="SM00220">
    <property type="entry name" value="S_TKc"/>
    <property type="match status" value="1"/>
</dbReference>
<protein>
    <recommendedName>
        <fullName evidence="8">Protein kinase domain-containing protein</fullName>
    </recommendedName>
</protein>
<keyword evidence="10" id="KW-1185">Reference proteome</keyword>
<dbReference type="PROSITE" id="PS50011">
    <property type="entry name" value="PROTEIN_KINASE_DOM"/>
    <property type="match status" value="1"/>
</dbReference>
<feature type="binding site" evidence="6">
    <location>
        <position position="81"/>
    </location>
    <ligand>
        <name>ATP</name>
        <dbReference type="ChEBI" id="CHEBI:30616"/>
    </ligand>
</feature>
<dbReference type="GO" id="GO:0005524">
    <property type="term" value="F:ATP binding"/>
    <property type="evidence" value="ECO:0007669"/>
    <property type="project" value="UniProtKB-UniRule"/>
</dbReference>
<dbReference type="InterPro" id="IPR008271">
    <property type="entry name" value="Ser/Thr_kinase_AS"/>
</dbReference>
<evidence type="ECO:0000256" key="7">
    <source>
        <dbReference type="RuleBase" id="RU000304"/>
    </source>
</evidence>
<evidence type="ECO:0000256" key="4">
    <source>
        <dbReference type="ARBA" id="ARBA00022777"/>
    </source>
</evidence>
<dbReference type="Ensembl" id="ENSNFUT00015016649.1">
    <property type="protein sequence ID" value="ENSNFUP00015015892.1"/>
    <property type="gene ID" value="ENSNFUG00015007639.1"/>
</dbReference>
<feature type="domain" description="Protein kinase" evidence="8">
    <location>
        <begin position="52"/>
        <end position="320"/>
    </location>
</feature>
<dbReference type="GO" id="GO:0004713">
    <property type="term" value="F:protein tyrosine kinase activity"/>
    <property type="evidence" value="ECO:0007669"/>
    <property type="project" value="TreeGrafter"/>
</dbReference>
<proteinExistence type="inferred from homology"/>
<dbReference type="InterPro" id="IPR000719">
    <property type="entry name" value="Prot_kinase_dom"/>
</dbReference>
<keyword evidence="4" id="KW-0418">Kinase</keyword>
<dbReference type="Gene3D" id="3.30.200.20">
    <property type="entry name" value="Phosphorylase Kinase, domain 1"/>
    <property type="match status" value="1"/>
</dbReference>
<keyword evidence="1 7" id="KW-0723">Serine/threonine-protein kinase</keyword>
<sequence length="425" mass="48381">MFRRISGQWWERRDTQYVKPESVWSVDDSKPVEQATLKLEKGLVIRNGSSAYTVEKVLGSGSFGEVAKCTKVGTNEIVAVKVMPKHQRAAAEDEEKALKHLCTLDPDKNNLIKFYESFTFKGNFFFVFEILDMSLFDLLDKLDWCPPSVAEIRAIAQQMLVALSALKSIGVSHTDIKSDNIMLVDHSSQPFKAKLIDFGLACKTEELSQYKTFQPVGYRAPEVHFGVQKYEGVDMFGLGCTLAHLFLGGHLFPIYSDYENSSSVFDILTSLDDLLYTSAEMKDPNQVEDTKAFIDLLKRMLSWDPADRIQPADALKHTFINMKHLPKDGSTHRTDLCFRCRGNSFSQTFSPAVRLGPRRHYELIGQLKLCLPRPICEKNEPAEGFPHVRFIFMHGTHIILGCWKLVECKQTMKQMVMSQRRSRFG</sequence>
<dbReference type="GO" id="GO:0045944">
    <property type="term" value="P:positive regulation of transcription by RNA polymerase II"/>
    <property type="evidence" value="ECO:0007669"/>
    <property type="project" value="TreeGrafter"/>
</dbReference>
<evidence type="ECO:0000256" key="3">
    <source>
        <dbReference type="ARBA" id="ARBA00022741"/>
    </source>
</evidence>
<evidence type="ECO:0000256" key="6">
    <source>
        <dbReference type="PROSITE-ProRule" id="PRU10141"/>
    </source>
</evidence>
<reference evidence="9" key="3">
    <citation type="submission" date="2025-09" db="UniProtKB">
        <authorList>
            <consortium name="Ensembl"/>
        </authorList>
    </citation>
    <scope>IDENTIFICATION</scope>
</reference>
<dbReference type="Gene3D" id="1.10.510.10">
    <property type="entry name" value="Transferase(Phosphotransferase) domain 1"/>
    <property type="match status" value="1"/>
</dbReference>
<dbReference type="PANTHER" id="PTHR24058">
    <property type="entry name" value="DUAL SPECIFICITY PROTEIN KINASE"/>
    <property type="match status" value="1"/>
</dbReference>
<evidence type="ECO:0000256" key="5">
    <source>
        <dbReference type="ARBA" id="ARBA00022840"/>
    </source>
</evidence>
<keyword evidence="2" id="KW-0808">Transferase</keyword>
<comment type="similarity">
    <text evidence="7">Belongs to the protein kinase superfamily.</text>
</comment>
<dbReference type="PROSITE" id="PS00108">
    <property type="entry name" value="PROTEIN_KINASE_ST"/>
    <property type="match status" value="1"/>
</dbReference>
<reference evidence="9" key="2">
    <citation type="submission" date="2025-08" db="UniProtKB">
        <authorList>
            <consortium name="Ensembl"/>
        </authorList>
    </citation>
    <scope>IDENTIFICATION</scope>
</reference>
<dbReference type="GeneTree" id="ENSGT00940000157742"/>
<organism evidence="9 10">
    <name type="scientific">Nothobranchius furzeri</name>
    <name type="common">Turquoise killifish</name>
    <dbReference type="NCBI Taxonomy" id="105023"/>
    <lineage>
        <taxon>Eukaryota</taxon>
        <taxon>Metazoa</taxon>
        <taxon>Chordata</taxon>
        <taxon>Craniata</taxon>
        <taxon>Vertebrata</taxon>
        <taxon>Euteleostomi</taxon>
        <taxon>Actinopterygii</taxon>
        <taxon>Neopterygii</taxon>
        <taxon>Teleostei</taxon>
        <taxon>Neoteleostei</taxon>
        <taxon>Acanthomorphata</taxon>
        <taxon>Ovalentaria</taxon>
        <taxon>Atherinomorphae</taxon>
        <taxon>Cyprinodontiformes</taxon>
        <taxon>Nothobranchiidae</taxon>
        <taxon>Nothobranchius</taxon>
    </lineage>
</organism>
<dbReference type="InterPro" id="IPR011009">
    <property type="entry name" value="Kinase-like_dom_sf"/>
</dbReference>
<dbReference type="PANTHER" id="PTHR24058:SF53">
    <property type="entry name" value="HOMEODOMAIN-INTERACTING PROTEIN KINASE 2"/>
    <property type="match status" value="1"/>
</dbReference>
<reference evidence="9" key="1">
    <citation type="submission" date="2014-08" db="EMBL/GenBank/DDBJ databases">
        <authorList>
            <person name="Senf B."/>
            <person name="Petzold A."/>
            <person name="Downie B.R."/>
            <person name="Koch P."/>
            <person name="Platzer M."/>
        </authorList>
    </citation>
    <scope>NUCLEOTIDE SEQUENCE [LARGE SCALE GENOMIC DNA]</scope>
    <source>
        <strain evidence="9">GRZ</strain>
    </source>
</reference>
<dbReference type="GO" id="GO:0016605">
    <property type="term" value="C:PML body"/>
    <property type="evidence" value="ECO:0007669"/>
    <property type="project" value="TreeGrafter"/>
</dbReference>
<evidence type="ECO:0000256" key="1">
    <source>
        <dbReference type="ARBA" id="ARBA00022527"/>
    </source>
</evidence>
<evidence type="ECO:0000259" key="8">
    <source>
        <dbReference type="PROSITE" id="PS50011"/>
    </source>
</evidence>
<keyword evidence="3 6" id="KW-0547">Nucleotide-binding</keyword>